<dbReference type="EMBL" id="HBGN01034134">
    <property type="protein sequence ID" value="CAD9351472.1"/>
    <property type="molecule type" value="Transcribed_RNA"/>
</dbReference>
<dbReference type="PANTHER" id="PTHR34044">
    <property type="entry name" value="NUCLEAR PROTEIN"/>
    <property type="match status" value="1"/>
</dbReference>
<dbReference type="PANTHER" id="PTHR34044:SF1">
    <property type="entry name" value="NUCLEAR PROTEIN"/>
    <property type="match status" value="1"/>
</dbReference>
<accession>A0A7S2ERS3</accession>
<reference evidence="1" key="1">
    <citation type="submission" date="2021-01" db="EMBL/GenBank/DDBJ databases">
        <authorList>
            <person name="Corre E."/>
            <person name="Pelletier E."/>
            <person name="Niang G."/>
            <person name="Scheremetjew M."/>
            <person name="Finn R."/>
            <person name="Kale V."/>
            <person name="Holt S."/>
            <person name="Cochrane G."/>
            <person name="Meng A."/>
            <person name="Brown T."/>
            <person name="Cohen L."/>
        </authorList>
    </citation>
    <scope>NUCLEOTIDE SEQUENCE</scope>
    <source>
        <strain evidence="1">Pop2</strain>
    </source>
</reference>
<dbReference type="AlphaFoldDB" id="A0A7S2ERS3"/>
<organism evidence="1">
    <name type="scientific">Ditylum brightwellii</name>
    <dbReference type="NCBI Taxonomy" id="49249"/>
    <lineage>
        <taxon>Eukaryota</taxon>
        <taxon>Sar</taxon>
        <taxon>Stramenopiles</taxon>
        <taxon>Ochrophyta</taxon>
        <taxon>Bacillariophyta</taxon>
        <taxon>Mediophyceae</taxon>
        <taxon>Lithodesmiophycidae</taxon>
        <taxon>Lithodesmiales</taxon>
        <taxon>Lithodesmiaceae</taxon>
        <taxon>Ditylum</taxon>
    </lineage>
</organism>
<proteinExistence type="predicted"/>
<evidence type="ECO:0000313" key="1">
    <source>
        <dbReference type="EMBL" id="CAD9351472.1"/>
    </source>
</evidence>
<sequence>MFSSVRVSFLAVTAMTSVVITNVSAFGIFKSPTSVKTLHPHVSHAFSSPSPFSWRSSLSSSSSLGMATWSNGQAIREYQEFLATGKQEVEMREDCPSVIVASPHDTPAQKLVEGILSLGTGDDVVVYPGAELPTTMGEGKRTIDSFPIYIALPPYQLEAFLATLPDSWKEKMEDFVFFSGGDICGCNENVLKRFGMCRDSMTQVLVSGMTLPGPTGKPQDLSVKIGQASNGEEKWAGECATCGKWNGAVAERLVRNGIRCKTGFYREWRRSMWERVTYDTVFNLVGAVREQPTTIQQVALYYEQEVSDMMWELTGKLRGGLAVTLLYGFEDRLFSFAEAHGRDTPCKLIDEMYPYMHNPMLTGFGVMHSEYLHYVKDERGLLPNAVLPPASSKMDRPPIMRQGNLRADGMI</sequence>
<protein>
    <submittedName>
        <fullName evidence="1">Uncharacterized protein</fullName>
    </submittedName>
</protein>
<gene>
    <name evidence="1" type="ORF">DBRI1063_LOCUS21970</name>
</gene>
<name>A0A7S2ERS3_9STRA</name>